<feature type="non-terminal residue" evidence="5">
    <location>
        <position position="357"/>
    </location>
</feature>
<dbReference type="Pfam" id="PF00536">
    <property type="entry name" value="SAM_1"/>
    <property type="match status" value="1"/>
</dbReference>
<keyword evidence="3" id="KW-0732">Signal</keyword>
<gene>
    <name evidence="5" type="ORF">ADUPG1_005983</name>
</gene>
<evidence type="ECO:0000313" key="6">
    <source>
        <dbReference type="Proteomes" id="UP001057375"/>
    </source>
</evidence>
<dbReference type="SMART" id="SM00454">
    <property type="entry name" value="SAM"/>
    <property type="match status" value="1"/>
</dbReference>
<dbReference type="SUPFAM" id="SSF47769">
    <property type="entry name" value="SAM/Pointed domain"/>
    <property type="match status" value="1"/>
</dbReference>
<dbReference type="PROSITE" id="PS50105">
    <property type="entry name" value="SAM_DOMAIN"/>
    <property type="match status" value="1"/>
</dbReference>
<dbReference type="InterPro" id="IPR013761">
    <property type="entry name" value="SAM/pointed_sf"/>
</dbReference>
<evidence type="ECO:0000256" key="2">
    <source>
        <dbReference type="SAM" id="Phobius"/>
    </source>
</evidence>
<feature type="region of interest" description="Disordered" evidence="1">
    <location>
        <begin position="42"/>
        <end position="63"/>
    </location>
</feature>
<feature type="transmembrane region" description="Helical" evidence="2">
    <location>
        <begin position="124"/>
        <end position="147"/>
    </location>
</feature>
<feature type="transmembrane region" description="Helical" evidence="2">
    <location>
        <begin position="231"/>
        <end position="253"/>
    </location>
</feature>
<organism evidence="5 6">
    <name type="scientific">Aduncisulcus paluster</name>
    <dbReference type="NCBI Taxonomy" id="2918883"/>
    <lineage>
        <taxon>Eukaryota</taxon>
        <taxon>Metamonada</taxon>
        <taxon>Carpediemonas-like organisms</taxon>
        <taxon>Aduncisulcus</taxon>
    </lineage>
</organism>
<evidence type="ECO:0000313" key="5">
    <source>
        <dbReference type="EMBL" id="GKT31579.1"/>
    </source>
</evidence>
<dbReference type="Gene3D" id="1.10.150.50">
    <property type="entry name" value="Transcription Factor, Ets-1"/>
    <property type="match status" value="1"/>
</dbReference>
<feature type="transmembrane region" description="Helical" evidence="2">
    <location>
        <begin position="100"/>
        <end position="118"/>
    </location>
</feature>
<feature type="transmembrane region" description="Helical" evidence="2">
    <location>
        <begin position="259"/>
        <end position="282"/>
    </location>
</feature>
<protein>
    <recommendedName>
        <fullName evidence="4">SAM domain-containing protein</fullName>
    </recommendedName>
</protein>
<evidence type="ECO:0000259" key="4">
    <source>
        <dbReference type="PROSITE" id="PS50105"/>
    </source>
</evidence>
<comment type="caution">
    <text evidence="5">The sequence shown here is derived from an EMBL/GenBank/DDBJ whole genome shotgun (WGS) entry which is preliminary data.</text>
</comment>
<feature type="transmembrane region" description="Helical" evidence="2">
    <location>
        <begin position="159"/>
        <end position="178"/>
    </location>
</feature>
<name>A0ABQ5KGD5_9EUKA</name>
<feature type="transmembrane region" description="Helical" evidence="2">
    <location>
        <begin position="190"/>
        <end position="210"/>
    </location>
</feature>
<dbReference type="InterPro" id="IPR001660">
    <property type="entry name" value="SAM"/>
</dbReference>
<dbReference type="EMBL" id="BQXS01009701">
    <property type="protein sequence ID" value="GKT31579.1"/>
    <property type="molecule type" value="Genomic_DNA"/>
</dbReference>
<proteinExistence type="predicted"/>
<evidence type="ECO:0000256" key="1">
    <source>
        <dbReference type="SAM" id="MobiDB-lite"/>
    </source>
</evidence>
<sequence length="357" mass="40326">MHCFGIIALFVDVFRVSFIRLRQYCVGDTSQESNSEIDEKCSLLDHDPQPSDNIPDSTDNSRPESEIVSIVSESKQIIISKSDDKPSFYILSSFTDIHHILRVCLLSIIYTSANYSYVLALPHLSTTLCSAITQLSPVLILIYRFIIKDQNIGTGEIRGSVIMTVATILLVVLVPQPNVDASESPIESQLLGVMFCVLSLILNTLFRVIYDYWYPSRSVLWSIEFLGEFGFWTLVVSGMGFTVVSSLLFDAMFGRVSCIWWRWILIVILSFGVLIGIIDVAAAQVLCAARMWTEDDVSVWLECIKYSQYIQIFKDNNISGKELLYCTEDDLLDMGIDSFGDRKGIVWEITHLLDWTG</sequence>
<feature type="signal peptide" evidence="3">
    <location>
        <begin position="1"/>
        <end position="18"/>
    </location>
</feature>
<feature type="chain" id="PRO_5045752415" description="SAM domain-containing protein" evidence="3">
    <location>
        <begin position="19"/>
        <end position="357"/>
    </location>
</feature>
<keyword evidence="6" id="KW-1185">Reference proteome</keyword>
<accession>A0ABQ5KGD5</accession>
<feature type="domain" description="SAM" evidence="4">
    <location>
        <begin position="292"/>
        <end position="355"/>
    </location>
</feature>
<reference evidence="5" key="1">
    <citation type="submission" date="2022-03" db="EMBL/GenBank/DDBJ databases">
        <title>Draft genome sequence of Aduncisulcus paluster, a free-living microaerophilic Fornicata.</title>
        <authorList>
            <person name="Yuyama I."/>
            <person name="Kume K."/>
            <person name="Tamura T."/>
            <person name="Inagaki Y."/>
            <person name="Hashimoto T."/>
        </authorList>
    </citation>
    <scope>NUCLEOTIDE SEQUENCE</scope>
    <source>
        <strain evidence="5">NY0171</strain>
    </source>
</reference>
<keyword evidence="2" id="KW-1133">Transmembrane helix</keyword>
<evidence type="ECO:0000256" key="3">
    <source>
        <dbReference type="SAM" id="SignalP"/>
    </source>
</evidence>
<dbReference type="Proteomes" id="UP001057375">
    <property type="component" value="Unassembled WGS sequence"/>
</dbReference>
<keyword evidence="2" id="KW-0812">Transmembrane</keyword>
<keyword evidence="2" id="KW-0472">Membrane</keyword>